<protein>
    <submittedName>
        <fullName evidence="1">Uncharacterized protein</fullName>
    </submittedName>
</protein>
<keyword evidence="2" id="KW-1185">Reference proteome</keyword>
<dbReference type="RefSeq" id="XP_041228494.1">
    <property type="nucleotide sequence ID" value="XM_041366636.1"/>
</dbReference>
<organism evidence="1 2">
    <name type="scientific">Suillus fuscotomentosus</name>
    <dbReference type="NCBI Taxonomy" id="1912939"/>
    <lineage>
        <taxon>Eukaryota</taxon>
        <taxon>Fungi</taxon>
        <taxon>Dikarya</taxon>
        <taxon>Basidiomycota</taxon>
        <taxon>Agaricomycotina</taxon>
        <taxon>Agaricomycetes</taxon>
        <taxon>Agaricomycetidae</taxon>
        <taxon>Boletales</taxon>
        <taxon>Suillineae</taxon>
        <taxon>Suillaceae</taxon>
        <taxon>Suillus</taxon>
    </lineage>
</organism>
<evidence type="ECO:0000313" key="2">
    <source>
        <dbReference type="Proteomes" id="UP001195769"/>
    </source>
</evidence>
<gene>
    <name evidence="1" type="ORF">F5891DRAFT_1186062</name>
</gene>
<accession>A0AAD4EAZ2</accession>
<dbReference type="EMBL" id="JABBWK010000015">
    <property type="protein sequence ID" value="KAG1902919.1"/>
    <property type="molecule type" value="Genomic_DNA"/>
</dbReference>
<comment type="caution">
    <text evidence="1">The sequence shown here is derived from an EMBL/GenBank/DDBJ whole genome shotgun (WGS) entry which is preliminary data.</text>
</comment>
<proteinExistence type="predicted"/>
<dbReference type="GeneID" id="64660934"/>
<dbReference type="Proteomes" id="UP001195769">
    <property type="component" value="Unassembled WGS sequence"/>
</dbReference>
<reference evidence="1" key="1">
    <citation type="journal article" date="2020" name="New Phytol.">
        <title>Comparative genomics reveals dynamic genome evolution in host specialist ectomycorrhizal fungi.</title>
        <authorList>
            <person name="Lofgren L.A."/>
            <person name="Nguyen N.H."/>
            <person name="Vilgalys R."/>
            <person name="Ruytinx J."/>
            <person name="Liao H.L."/>
            <person name="Branco S."/>
            <person name="Kuo A."/>
            <person name="LaButti K."/>
            <person name="Lipzen A."/>
            <person name="Andreopoulos W."/>
            <person name="Pangilinan J."/>
            <person name="Riley R."/>
            <person name="Hundley H."/>
            <person name="Na H."/>
            <person name="Barry K."/>
            <person name="Grigoriev I.V."/>
            <person name="Stajich J.E."/>
            <person name="Kennedy P.G."/>
        </authorList>
    </citation>
    <scope>NUCLEOTIDE SEQUENCE</scope>
    <source>
        <strain evidence="1">FC203</strain>
    </source>
</reference>
<evidence type="ECO:0000313" key="1">
    <source>
        <dbReference type="EMBL" id="KAG1902919.1"/>
    </source>
</evidence>
<dbReference type="AlphaFoldDB" id="A0AAD4EAZ2"/>
<sequence length="109" mass="11520">MTPPVQPSKQTPSNTIPSPAEAASYTSCFSMASIAALTHMSAFAQGFSNNKHQAAAMALLRHDAHTNKKTLTQDNLVEAGLQDVFDVISVQDHLDSGISLIIHCAASAK</sequence>
<name>A0AAD4EAZ2_9AGAM</name>